<comment type="caution">
    <text evidence="2">The sequence shown here is derived from an EMBL/GenBank/DDBJ whole genome shotgun (WGS) entry which is preliminary data.</text>
</comment>
<evidence type="ECO:0008006" key="4">
    <source>
        <dbReference type="Google" id="ProtNLM"/>
    </source>
</evidence>
<organism evidence="2 3">
    <name type="scientific">Eumeta variegata</name>
    <name type="common">Bagworm moth</name>
    <name type="synonym">Eumeta japonica</name>
    <dbReference type="NCBI Taxonomy" id="151549"/>
    <lineage>
        <taxon>Eukaryota</taxon>
        <taxon>Metazoa</taxon>
        <taxon>Ecdysozoa</taxon>
        <taxon>Arthropoda</taxon>
        <taxon>Hexapoda</taxon>
        <taxon>Insecta</taxon>
        <taxon>Pterygota</taxon>
        <taxon>Neoptera</taxon>
        <taxon>Endopterygota</taxon>
        <taxon>Lepidoptera</taxon>
        <taxon>Glossata</taxon>
        <taxon>Ditrysia</taxon>
        <taxon>Tineoidea</taxon>
        <taxon>Psychidae</taxon>
        <taxon>Oiketicinae</taxon>
        <taxon>Eumeta</taxon>
    </lineage>
</organism>
<dbReference type="OrthoDB" id="425681at2759"/>
<accession>A0A4C1V277</accession>
<evidence type="ECO:0000313" key="3">
    <source>
        <dbReference type="Proteomes" id="UP000299102"/>
    </source>
</evidence>
<proteinExistence type="predicted"/>
<gene>
    <name evidence="2" type="ORF">EVAR_20095_1</name>
</gene>
<dbReference type="EMBL" id="BGZK01000267">
    <property type="protein sequence ID" value="GBP32918.1"/>
    <property type="molecule type" value="Genomic_DNA"/>
</dbReference>
<protein>
    <recommendedName>
        <fullName evidence="4">Reverse transcriptase domain-containing protein</fullName>
    </recommendedName>
</protein>
<keyword evidence="3" id="KW-1185">Reference proteome</keyword>
<reference evidence="2 3" key="1">
    <citation type="journal article" date="2019" name="Commun. Biol.">
        <title>The bagworm genome reveals a unique fibroin gene that provides high tensile strength.</title>
        <authorList>
            <person name="Kono N."/>
            <person name="Nakamura H."/>
            <person name="Ohtoshi R."/>
            <person name="Tomita M."/>
            <person name="Numata K."/>
            <person name="Arakawa K."/>
        </authorList>
    </citation>
    <scope>NUCLEOTIDE SEQUENCE [LARGE SCALE GENOMIC DNA]</scope>
</reference>
<feature type="region of interest" description="Disordered" evidence="1">
    <location>
        <begin position="83"/>
        <end position="103"/>
    </location>
</feature>
<dbReference type="Proteomes" id="UP000299102">
    <property type="component" value="Unassembled WGS sequence"/>
</dbReference>
<evidence type="ECO:0000256" key="1">
    <source>
        <dbReference type="SAM" id="MobiDB-lite"/>
    </source>
</evidence>
<evidence type="ECO:0000313" key="2">
    <source>
        <dbReference type="EMBL" id="GBP32918.1"/>
    </source>
</evidence>
<dbReference type="AlphaFoldDB" id="A0A4C1V277"/>
<sequence length="103" mass="11685">MYDLKEYERGLRMDELSVKCLLYSDDQVILALSACGPQEMVNKMNGSVKKRSIKTNVWKTKFTRNLFSKTIASSFDEALSGHGVLHRRPAGPAPRRCAAHTRR</sequence>
<name>A0A4C1V277_EUMVA</name>